<evidence type="ECO:0000259" key="1">
    <source>
        <dbReference type="Pfam" id="PF16363"/>
    </source>
</evidence>
<feature type="domain" description="NAD(P)-binding" evidence="1">
    <location>
        <begin position="9"/>
        <end position="307"/>
    </location>
</feature>
<accession>A0A538SG68</accession>
<dbReference type="InterPro" id="IPR016040">
    <property type="entry name" value="NAD(P)-bd_dom"/>
</dbReference>
<name>A0A538SG68_UNCEI</name>
<evidence type="ECO:0000313" key="2">
    <source>
        <dbReference type="EMBL" id="TMQ50369.1"/>
    </source>
</evidence>
<dbReference type="GO" id="GO:0016831">
    <property type="term" value="F:carboxy-lyase activity"/>
    <property type="evidence" value="ECO:0007669"/>
    <property type="project" value="InterPro"/>
</dbReference>
<organism evidence="2 3">
    <name type="scientific">Eiseniibacteriota bacterium</name>
    <dbReference type="NCBI Taxonomy" id="2212470"/>
    <lineage>
        <taxon>Bacteria</taxon>
        <taxon>Candidatus Eiseniibacteriota</taxon>
    </lineage>
</organism>
<dbReference type="InterPro" id="IPR036291">
    <property type="entry name" value="NAD(P)-bd_dom_sf"/>
</dbReference>
<dbReference type="Pfam" id="PF16363">
    <property type="entry name" value="GDP_Man_Dehyd"/>
    <property type="match status" value="1"/>
</dbReference>
<evidence type="ECO:0000313" key="3">
    <source>
        <dbReference type="Proteomes" id="UP000320184"/>
    </source>
</evidence>
<comment type="caution">
    <text evidence="2">The sequence shown here is derived from an EMBL/GenBank/DDBJ whole genome shotgun (WGS) entry which is preliminary data.</text>
</comment>
<protein>
    <submittedName>
        <fullName evidence="2">SDR family NAD(P)-dependent oxidoreductase</fullName>
    </submittedName>
</protein>
<dbReference type="InterPro" id="IPR045869">
    <property type="entry name" value="Arna-like_SDR_e"/>
</dbReference>
<dbReference type="SUPFAM" id="SSF51735">
    <property type="entry name" value="NAD(P)-binding Rossmann-fold domains"/>
    <property type="match status" value="1"/>
</dbReference>
<dbReference type="PANTHER" id="PTHR43000">
    <property type="entry name" value="DTDP-D-GLUCOSE 4,6-DEHYDRATASE-RELATED"/>
    <property type="match status" value="1"/>
</dbReference>
<dbReference type="AlphaFoldDB" id="A0A538SG68"/>
<proteinExistence type="predicted"/>
<sequence>MNWAGRPVLVTGAGGFIGSHLVEQLVNAGARVRALVHYNALGMRGWLEEVATGDAVEVVLGDVADSDSLDSAMRDCDVVFHLAALIGIPYSYVAPAQYVRSNVIGTLNVLQAARRSPVARVVHTSTSEVYGTAQYTPMDERHPLAAQSPYAATKTGADQLATAFFRTYGTPVTIVRPFNTYGPRQSTRAIVPTIITQALAGASIGLGNLDTARDLTFVLDTVKGFILAAEADDAVGKTINIGSGREVTIRELAELICSIVGRPCEIEVMAERIRPTGSEVRRLVADSTLARTSLGWRPERTLEEGLKGTIEWFQSRGHVPRVGRYAV</sequence>
<dbReference type="EMBL" id="VBOT01000101">
    <property type="protein sequence ID" value="TMQ50369.1"/>
    <property type="molecule type" value="Genomic_DNA"/>
</dbReference>
<gene>
    <name evidence="2" type="ORF">E6K73_07880</name>
</gene>
<reference evidence="2 3" key="1">
    <citation type="journal article" date="2019" name="Nat. Microbiol.">
        <title>Mediterranean grassland soil C-N compound turnover is dependent on rainfall and depth, and is mediated by genomically divergent microorganisms.</title>
        <authorList>
            <person name="Diamond S."/>
            <person name="Andeer P.F."/>
            <person name="Li Z."/>
            <person name="Crits-Christoph A."/>
            <person name="Burstein D."/>
            <person name="Anantharaman K."/>
            <person name="Lane K.R."/>
            <person name="Thomas B.C."/>
            <person name="Pan C."/>
            <person name="Northen T.R."/>
            <person name="Banfield J.F."/>
        </authorList>
    </citation>
    <scope>NUCLEOTIDE SEQUENCE [LARGE SCALE GENOMIC DNA]</scope>
    <source>
        <strain evidence="2">WS_3</strain>
    </source>
</reference>
<dbReference type="Gene3D" id="3.40.50.720">
    <property type="entry name" value="NAD(P)-binding Rossmann-like Domain"/>
    <property type="match status" value="1"/>
</dbReference>
<dbReference type="Proteomes" id="UP000320184">
    <property type="component" value="Unassembled WGS sequence"/>
</dbReference>
<dbReference type="CDD" id="cd05257">
    <property type="entry name" value="Arna_like_SDR_e"/>
    <property type="match status" value="1"/>
</dbReference>